<evidence type="ECO:0000313" key="2">
    <source>
        <dbReference type="Proteomes" id="UP000663842"/>
    </source>
</evidence>
<name>A0A818YXS3_9BILA</name>
<comment type="caution">
    <text evidence="1">The sequence shown here is derived from an EMBL/GenBank/DDBJ whole genome shotgun (WGS) entry which is preliminary data.</text>
</comment>
<reference evidence="1" key="1">
    <citation type="submission" date="2021-02" db="EMBL/GenBank/DDBJ databases">
        <authorList>
            <person name="Nowell W R."/>
        </authorList>
    </citation>
    <scope>NUCLEOTIDE SEQUENCE</scope>
</reference>
<evidence type="ECO:0000313" key="1">
    <source>
        <dbReference type="EMBL" id="CAF3756068.1"/>
    </source>
</evidence>
<dbReference type="EMBL" id="CAJOBF010000136">
    <property type="protein sequence ID" value="CAF3756068.1"/>
    <property type="molecule type" value="Genomic_DNA"/>
</dbReference>
<sequence length="109" mass="12945">MLPARLVHTPVECRESKNVKYLYMRFFEIIRYLTEIEINSSSFFIIVKMVRLCFGASCHRNSIDKYCKALYSSSEQSLAEEHIQWGKEELMLITTHDNNTNDLHLEMFF</sequence>
<accession>A0A818YXS3</accession>
<protein>
    <submittedName>
        <fullName evidence="1">Uncharacterized protein</fullName>
    </submittedName>
</protein>
<organism evidence="1 2">
    <name type="scientific">Rotaria magnacalcarata</name>
    <dbReference type="NCBI Taxonomy" id="392030"/>
    <lineage>
        <taxon>Eukaryota</taxon>
        <taxon>Metazoa</taxon>
        <taxon>Spiralia</taxon>
        <taxon>Gnathifera</taxon>
        <taxon>Rotifera</taxon>
        <taxon>Eurotatoria</taxon>
        <taxon>Bdelloidea</taxon>
        <taxon>Philodinida</taxon>
        <taxon>Philodinidae</taxon>
        <taxon>Rotaria</taxon>
    </lineage>
</organism>
<gene>
    <name evidence="1" type="ORF">UXM345_LOCUS2286</name>
</gene>
<proteinExistence type="predicted"/>
<dbReference type="AlphaFoldDB" id="A0A818YXS3"/>
<dbReference type="Proteomes" id="UP000663842">
    <property type="component" value="Unassembled WGS sequence"/>
</dbReference>